<evidence type="ECO:0000313" key="14">
    <source>
        <dbReference type="EMBL" id="CAI0435958.1"/>
    </source>
</evidence>
<dbReference type="Pfam" id="PF00149">
    <property type="entry name" value="Metallophos"/>
    <property type="match status" value="1"/>
</dbReference>
<dbReference type="GO" id="GO:0003993">
    <property type="term" value="F:acid phosphatase activity"/>
    <property type="evidence" value="ECO:0007669"/>
    <property type="project" value="UniProtKB-EC"/>
</dbReference>
<evidence type="ECO:0000256" key="8">
    <source>
        <dbReference type="ARBA" id="ARBA00022833"/>
    </source>
</evidence>
<dbReference type="EC" id="3.1.3.2" evidence="11"/>
<protein>
    <recommendedName>
        <fullName evidence="11">Purple acid phosphatase</fullName>
        <ecNumber evidence="11">3.1.3.2</ecNumber>
    </recommendedName>
</protein>
<name>A0AAV0LS52_9ROSI</name>
<dbReference type="AlphaFoldDB" id="A0AAV0LS52"/>
<keyword evidence="6" id="KW-0732">Signal</keyword>
<feature type="domain" description="Purple acid phosphatase N-terminal" evidence="13">
    <location>
        <begin position="41"/>
        <end position="133"/>
    </location>
</feature>
<dbReference type="InterPro" id="IPR008963">
    <property type="entry name" value="Purple_acid_Pase-like_N"/>
</dbReference>
<dbReference type="Gene3D" id="3.60.21.10">
    <property type="match status" value="1"/>
</dbReference>
<dbReference type="PANTHER" id="PTHR22953">
    <property type="entry name" value="ACID PHOSPHATASE RELATED"/>
    <property type="match status" value="1"/>
</dbReference>
<evidence type="ECO:0000256" key="6">
    <source>
        <dbReference type="ARBA" id="ARBA00022729"/>
    </source>
</evidence>
<comment type="caution">
    <text evidence="14">The sequence shown here is derived from an EMBL/GenBank/DDBJ whole genome shotgun (WGS) entry which is preliminary data.</text>
</comment>
<comment type="catalytic activity">
    <reaction evidence="1 11">
        <text>a phosphate monoester + H2O = an alcohol + phosphate</text>
        <dbReference type="Rhea" id="RHEA:15017"/>
        <dbReference type="ChEBI" id="CHEBI:15377"/>
        <dbReference type="ChEBI" id="CHEBI:30879"/>
        <dbReference type="ChEBI" id="CHEBI:43474"/>
        <dbReference type="ChEBI" id="CHEBI:67140"/>
        <dbReference type="EC" id="3.1.3.2"/>
    </reaction>
</comment>
<dbReference type="SUPFAM" id="SSF49363">
    <property type="entry name" value="Purple acid phosphatase, N-terminal domain"/>
    <property type="match status" value="1"/>
</dbReference>
<evidence type="ECO:0000256" key="5">
    <source>
        <dbReference type="ARBA" id="ARBA00022723"/>
    </source>
</evidence>
<evidence type="ECO:0000259" key="13">
    <source>
        <dbReference type="Pfam" id="PF16656"/>
    </source>
</evidence>
<gene>
    <name evidence="14" type="ORF">LITE_LOCUS24890</name>
</gene>
<accession>A0AAV0LS52</accession>
<evidence type="ECO:0000256" key="1">
    <source>
        <dbReference type="ARBA" id="ARBA00000032"/>
    </source>
</evidence>
<dbReference type="SUPFAM" id="SSF56300">
    <property type="entry name" value="Metallo-dependent phosphatases"/>
    <property type="match status" value="1"/>
</dbReference>
<organism evidence="14 15">
    <name type="scientific">Linum tenue</name>
    <dbReference type="NCBI Taxonomy" id="586396"/>
    <lineage>
        <taxon>Eukaryota</taxon>
        <taxon>Viridiplantae</taxon>
        <taxon>Streptophyta</taxon>
        <taxon>Embryophyta</taxon>
        <taxon>Tracheophyta</taxon>
        <taxon>Spermatophyta</taxon>
        <taxon>Magnoliopsida</taxon>
        <taxon>eudicotyledons</taxon>
        <taxon>Gunneridae</taxon>
        <taxon>Pentapetalae</taxon>
        <taxon>rosids</taxon>
        <taxon>fabids</taxon>
        <taxon>Malpighiales</taxon>
        <taxon>Linaceae</taxon>
        <taxon>Linum</taxon>
    </lineage>
</organism>
<feature type="domain" description="Calcineurin-like phosphoesterase" evidence="12">
    <location>
        <begin position="146"/>
        <end position="232"/>
    </location>
</feature>
<comment type="similarity">
    <text evidence="4 11">Belongs to the metallophosphoesterase superfamily. Purple acid phosphatase family.</text>
</comment>
<keyword evidence="7 11" id="KW-0378">Hydrolase</keyword>
<sequence>MSLAEITNGGITSSFLRSSELANDMPLDSDVFSVPPGYNAPQQVHITQGDMEGKGVIVSWTTPHEPGSNTVLYWADGKSKRKSRRAEGTVLRYKYINYTSGYIHHCIIAGLEFDTKYYYEVGIGRIPTRRFWFITPPKPGPDVPYTFGLIGDLGQTPDSNTTVDHYMSNPRNPKAMLFVGDLSYADAYPLGDNTRWDTWGRFTERLVAYQPAIWSAGNHDIDFLPQYVLLQCYYYYCLSYISFACWI</sequence>
<comment type="cofactor">
    <cofactor evidence="2">
        <name>Zn(2+)</name>
        <dbReference type="ChEBI" id="CHEBI:29105"/>
    </cofactor>
</comment>
<keyword evidence="15" id="KW-1185">Reference proteome</keyword>
<evidence type="ECO:0000256" key="2">
    <source>
        <dbReference type="ARBA" id="ARBA00001947"/>
    </source>
</evidence>
<dbReference type="Proteomes" id="UP001154282">
    <property type="component" value="Unassembled WGS sequence"/>
</dbReference>
<keyword evidence="8" id="KW-0862">Zinc</keyword>
<dbReference type="EMBL" id="CAMGYJ010000006">
    <property type="protein sequence ID" value="CAI0435958.1"/>
    <property type="molecule type" value="Genomic_DNA"/>
</dbReference>
<evidence type="ECO:0000256" key="10">
    <source>
        <dbReference type="ARBA" id="ARBA00023180"/>
    </source>
</evidence>
<keyword evidence="10" id="KW-0325">Glycoprotein</keyword>
<comment type="cofactor">
    <cofactor evidence="3">
        <name>Fe cation</name>
        <dbReference type="ChEBI" id="CHEBI:24875"/>
    </cofactor>
</comment>
<dbReference type="FunFam" id="2.60.40.380:FF:000001">
    <property type="entry name" value="Fe(3+)-Zn(2+) purple acid phosphatase"/>
    <property type="match status" value="1"/>
</dbReference>
<evidence type="ECO:0000259" key="12">
    <source>
        <dbReference type="Pfam" id="PF00149"/>
    </source>
</evidence>
<dbReference type="Gene3D" id="2.60.40.380">
    <property type="entry name" value="Purple acid phosphatase-like, N-terminal"/>
    <property type="match status" value="1"/>
</dbReference>
<keyword evidence="9" id="KW-0408">Iron</keyword>
<proteinExistence type="inferred from homology"/>
<dbReference type="InterPro" id="IPR029052">
    <property type="entry name" value="Metallo-depent_PP-like"/>
</dbReference>
<dbReference type="PANTHER" id="PTHR22953:SF86">
    <property type="entry name" value="PURPLE ACID PHOSPHATASE 10"/>
    <property type="match status" value="1"/>
</dbReference>
<dbReference type="Pfam" id="PF16656">
    <property type="entry name" value="Pur_ac_phosph_N"/>
    <property type="match status" value="1"/>
</dbReference>
<dbReference type="InterPro" id="IPR015914">
    <property type="entry name" value="PAPs_N"/>
</dbReference>
<evidence type="ECO:0000256" key="4">
    <source>
        <dbReference type="ARBA" id="ARBA00008723"/>
    </source>
</evidence>
<evidence type="ECO:0000256" key="7">
    <source>
        <dbReference type="ARBA" id="ARBA00022801"/>
    </source>
</evidence>
<keyword evidence="5" id="KW-0479">Metal-binding</keyword>
<dbReference type="GO" id="GO:0046872">
    <property type="term" value="F:metal ion binding"/>
    <property type="evidence" value="ECO:0007669"/>
    <property type="project" value="UniProtKB-KW"/>
</dbReference>
<evidence type="ECO:0000256" key="11">
    <source>
        <dbReference type="RuleBase" id="RU361203"/>
    </source>
</evidence>
<evidence type="ECO:0000256" key="3">
    <source>
        <dbReference type="ARBA" id="ARBA00001962"/>
    </source>
</evidence>
<evidence type="ECO:0000313" key="15">
    <source>
        <dbReference type="Proteomes" id="UP001154282"/>
    </source>
</evidence>
<dbReference type="InterPro" id="IPR004843">
    <property type="entry name" value="Calcineurin-like_PHP"/>
</dbReference>
<dbReference type="InterPro" id="IPR039331">
    <property type="entry name" value="PAPs-like"/>
</dbReference>
<reference evidence="14" key="1">
    <citation type="submission" date="2022-08" db="EMBL/GenBank/DDBJ databases">
        <authorList>
            <person name="Gutierrez-Valencia J."/>
        </authorList>
    </citation>
    <scope>NUCLEOTIDE SEQUENCE</scope>
</reference>
<evidence type="ECO:0000256" key="9">
    <source>
        <dbReference type="ARBA" id="ARBA00023004"/>
    </source>
</evidence>